<dbReference type="AlphaFoldDB" id="A0A919B0X7"/>
<gene>
    <name evidence="1" type="ORF">GCM10010218_12680</name>
</gene>
<name>A0A919B0X7_9ACTN</name>
<accession>A0A919B0X7</accession>
<reference evidence="1" key="1">
    <citation type="journal article" date="2014" name="Int. J. Syst. Evol. Microbiol.">
        <title>Complete genome sequence of Corynebacterium casei LMG S-19264T (=DSM 44701T), isolated from a smear-ripened cheese.</title>
        <authorList>
            <consortium name="US DOE Joint Genome Institute (JGI-PGF)"/>
            <person name="Walter F."/>
            <person name="Albersmeier A."/>
            <person name="Kalinowski J."/>
            <person name="Ruckert C."/>
        </authorList>
    </citation>
    <scope>NUCLEOTIDE SEQUENCE</scope>
    <source>
        <strain evidence="1">JCM 4059</strain>
    </source>
</reference>
<dbReference type="Proteomes" id="UP000638313">
    <property type="component" value="Unassembled WGS sequence"/>
</dbReference>
<sequence>MPLGVVEGGAPMLGWLRSRSTRAERGLAWRTQYVLATRAPAVTTTRDDPASAVGEGVFDSEAVHASLMDLIGGLAPQRPLRATAEEALAAVSALFVFRLSWLAYCNEAFDLDPEATDSHSEMCRRWVKGEVVRAWPYFAHAETALATVTKKITNLQEELVDFCGHDITALDRRAA</sequence>
<protein>
    <submittedName>
        <fullName evidence="1">Uncharacterized protein</fullName>
    </submittedName>
</protein>
<evidence type="ECO:0000313" key="1">
    <source>
        <dbReference type="EMBL" id="GHF33074.1"/>
    </source>
</evidence>
<proteinExistence type="predicted"/>
<comment type="caution">
    <text evidence="1">The sequence shown here is derived from an EMBL/GenBank/DDBJ whole genome shotgun (WGS) entry which is preliminary data.</text>
</comment>
<organism evidence="1 2">
    <name type="scientific">Streptomyces mashuensis</name>
    <dbReference type="NCBI Taxonomy" id="33904"/>
    <lineage>
        <taxon>Bacteria</taxon>
        <taxon>Bacillati</taxon>
        <taxon>Actinomycetota</taxon>
        <taxon>Actinomycetes</taxon>
        <taxon>Kitasatosporales</taxon>
        <taxon>Streptomycetaceae</taxon>
        <taxon>Streptomyces</taxon>
    </lineage>
</organism>
<evidence type="ECO:0000313" key="2">
    <source>
        <dbReference type="Proteomes" id="UP000638313"/>
    </source>
</evidence>
<reference evidence="1" key="2">
    <citation type="submission" date="2020-09" db="EMBL/GenBank/DDBJ databases">
        <authorList>
            <person name="Sun Q."/>
            <person name="Ohkuma M."/>
        </authorList>
    </citation>
    <scope>NUCLEOTIDE SEQUENCE</scope>
    <source>
        <strain evidence="1">JCM 4059</strain>
    </source>
</reference>
<keyword evidence="2" id="KW-1185">Reference proteome</keyword>
<dbReference type="EMBL" id="BNBD01000002">
    <property type="protein sequence ID" value="GHF33074.1"/>
    <property type="molecule type" value="Genomic_DNA"/>
</dbReference>